<dbReference type="Proteomes" id="UP000187708">
    <property type="component" value="Unassembled WGS sequence"/>
</dbReference>
<evidence type="ECO:0000256" key="1">
    <source>
        <dbReference type="SAM" id="MobiDB-lite"/>
    </source>
</evidence>
<dbReference type="RefSeq" id="WP_000961338.1">
    <property type="nucleotide sequence ID" value="NZ_CATNNK010000215.1"/>
</dbReference>
<dbReference type="EMBL" id="CP019689">
    <property type="protein sequence ID" value="ARS04792.1"/>
    <property type="molecule type" value="Genomic_DNA"/>
</dbReference>
<dbReference type="AlphaFoldDB" id="A0A0H9FEL7"/>
<evidence type="ECO:0000259" key="3">
    <source>
        <dbReference type="Pfam" id="PF17621"/>
    </source>
</evidence>
<dbReference type="Proteomes" id="UP000188006">
    <property type="component" value="Unassembled WGS sequence"/>
</dbReference>
<evidence type="ECO:0000313" key="4">
    <source>
        <dbReference type="EMBL" id="ARS04792.1"/>
    </source>
</evidence>
<evidence type="ECO:0000313" key="14">
    <source>
        <dbReference type="Proteomes" id="UP000194501"/>
    </source>
</evidence>
<evidence type="ECO:0008006" key="16">
    <source>
        <dbReference type="Google" id="ProtNLM"/>
    </source>
</evidence>
<organism evidence="9 15">
    <name type="scientific">Shigella sonnei</name>
    <dbReference type="NCBI Taxonomy" id="624"/>
    <lineage>
        <taxon>Bacteria</taxon>
        <taxon>Pseudomonadati</taxon>
        <taxon>Pseudomonadota</taxon>
        <taxon>Gammaproteobacteria</taxon>
        <taxon>Enterobacterales</taxon>
        <taxon>Enterobacteriaceae</taxon>
        <taxon>Shigella</taxon>
    </lineage>
</organism>
<protein>
    <recommendedName>
        <fullName evidence="16">DUF5507 domain-containing protein</fullName>
    </recommendedName>
</protein>
<dbReference type="Proteomes" id="UP000251393">
    <property type="component" value="Unassembled WGS sequence"/>
</dbReference>
<dbReference type="EMBL" id="CXEC01000210">
    <property type="protein sequence ID" value="CSS10158.1"/>
    <property type="molecule type" value="Genomic_DNA"/>
</dbReference>
<dbReference type="InterPro" id="IPR035124">
    <property type="entry name" value="DUF5508"/>
</dbReference>
<dbReference type="EMBL" id="FTSV01000253">
    <property type="protein sequence ID" value="SIY45148.1"/>
    <property type="molecule type" value="Genomic_DNA"/>
</dbReference>
<evidence type="ECO:0000259" key="2">
    <source>
        <dbReference type="Pfam" id="PF17612"/>
    </source>
</evidence>
<evidence type="ECO:0000313" key="6">
    <source>
        <dbReference type="EMBL" id="CSS10158.1"/>
    </source>
</evidence>
<dbReference type="EMBL" id="UDYI01000231">
    <property type="protein sequence ID" value="SRR28143.1"/>
    <property type="molecule type" value="Genomic_DNA"/>
</dbReference>
<dbReference type="Proteomes" id="UP000045991">
    <property type="component" value="Unassembled WGS sequence"/>
</dbReference>
<dbReference type="Proteomes" id="UP000040926">
    <property type="component" value="Unassembled WGS sequence"/>
</dbReference>
<feature type="domain" description="YpjCB-like C-terminal" evidence="3">
    <location>
        <begin position="234"/>
        <end position="492"/>
    </location>
</feature>
<evidence type="ECO:0000313" key="15">
    <source>
        <dbReference type="Proteomes" id="UP000251393"/>
    </source>
</evidence>
<accession>A0A0H9FEL7</accession>
<dbReference type="EMBL" id="FUBI01000219">
    <property type="protein sequence ID" value="SJH62931.1"/>
    <property type="molecule type" value="Genomic_DNA"/>
</dbReference>
<evidence type="ECO:0000313" key="13">
    <source>
        <dbReference type="Proteomes" id="UP000188006"/>
    </source>
</evidence>
<reference evidence="10 11" key="1">
    <citation type="submission" date="2015-07" db="EMBL/GenBank/DDBJ databases">
        <authorList>
            <consortium name="Pathogen Informatics"/>
        </authorList>
    </citation>
    <scope>NUCLEOTIDE SEQUENCE [LARGE SCALE GENOMIC DNA]</scope>
    <source>
        <strain evidence="6 10">20003593_1361393</strain>
        <strain evidence="5 11">20352044</strain>
        <strain evidence="7 12">2090STDY5461769</strain>
        <strain evidence="8">Sh1405</strain>
        <strain evidence="13">sh1405</strain>
    </source>
</reference>
<evidence type="ECO:0000313" key="11">
    <source>
        <dbReference type="Proteomes" id="UP000045991"/>
    </source>
</evidence>
<evidence type="ECO:0000313" key="10">
    <source>
        <dbReference type="Proteomes" id="UP000040926"/>
    </source>
</evidence>
<evidence type="ECO:0000313" key="8">
    <source>
        <dbReference type="EMBL" id="SJH62931.1"/>
    </source>
</evidence>
<feature type="region of interest" description="Disordered" evidence="1">
    <location>
        <begin position="462"/>
        <end position="492"/>
    </location>
</feature>
<dbReference type="EMBL" id="CWXZ01000233">
    <property type="protein sequence ID" value="CSL07685.1"/>
    <property type="molecule type" value="Genomic_DNA"/>
</dbReference>
<dbReference type="Pfam" id="PF17621">
    <property type="entry name" value="DUF5508"/>
    <property type="match status" value="1"/>
</dbReference>
<feature type="compositionally biased region" description="Acidic residues" evidence="1">
    <location>
        <begin position="462"/>
        <end position="473"/>
    </location>
</feature>
<reference evidence="4 14" key="2">
    <citation type="submission" date="2017-02" db="EMBL/GenBank/DDBJ databases">
        <authorList>
            <person name="Svab D."/>
            <person name="Balint B."/>
            <person name="Maroti G."/>
            <person name="Vasarhelyi B."/>
            <person name="Horvath B."/>
            <person name="Toth I."/>
        </authorList>
    </citation>
    <scope>NUCLEOTIDE SEQUENCE [LARGE SCALE GENOMIC DNA]</scope>
    <source>
        <strain evidence="4">75/02</strain>
    </source>
</reference>
<feature type="compositionally biased region" description="Low complexity" evidence="1">
    <location>
        <begin position="474"/>
        <end position="492"/>
    </location>
</feature>
<evidence type="ECO:0000313" key="5">
    <source>
        <dbReference type="EMBL" id="CSL07685.1"/>
    </source>
</evidence>
<feature type="domain" description="YpjCB-like N-terminal" evidence="2">
    <location>
        <begin position="1"/>
        <end position="160"/>
    </location>
</feature>
<dbReference type="Proteomes" id="UP000194501">
    <property type="component" value="Chromosome"/>
</dbReference>
<dbReference type="Pfam" id="PF17612">
    <property type="entry name" value="DUF5507"/>
    <property type="match status" value="1"/>
</dbReference>
<proteinExistence type="predicted"/>
<evidence type="ECO:0000313" key="7">
    <source>
        <dbReference type="EMBL" id="SIY45148.1"/>
    </source>
</evidence>
<dbReference type="OMA" id="QFIECAK"/>
<name>A0A0H9FEL7_SHISO</name>
<evidence type="ECO:0000313" key="9">
    <source>
        <dbReference type="EMBL" id="SRR28143.1"/>
    </source>
</evidence>
<sequence length="492" mass="55880">MLVSKSNEFNTSSFIDSGNCNERKSSESMELLAYSIINLICKEAASGTYRGALETLQKMMSECIYHEGNAFVIMGSGEQLKRIKYDVDENNLKVFNVYFDNNEELVTDGEPDVVCLSKQVWEDLLIKLKLENKENAVSETDLSSNKNNVDQFIECAKRNEQTLFDNIRKSDFHVDSFKPGSTRSVILETQPNVCMEPHNLYDNQIDKVSPVTKNSQQVKGHYGDKFKEMQMFLNQMSNALQQTPSLSESKEHTIDIQKITDAFVKEFRGVLIDKNGNCSERLFNFYECCYKFLPRAQPQDKIESYNSALQAFSIFRSSTLNNNDVGFNFKLFPEVKLSGENLETVFKYKKGSFVREIARINITLQKEEDGLYNLGGLDFKGCFFSGQNFSNYDIQYVNWRTSLFDLDTPCIFNAPAYNKSNEKSLKPVSENGLSGVLTDRNNKIKLITGVAPFDDILFMDDDFDDSSSEDDPVENSPVVTSPVVSSSKSSFQ</sequence>
<dbReference type="InterPro" id="IPR020227">
    <property type="entry name" value="DUF5507"/>
</dbReference>
<reference evidence="9 15" key="3">
    <citation type="submission" date="2018-06" db="EMBL/GenBank/DDBJ databases">
        <authorList>
            <consortium name="Pathogen Informatics"/>
            <person name="Doyle S."/>
        </authorList>
    </citation>
    <scope>NUCLEOTIDE SEQUENCE [LARGE SCALE GENOMIC DNA]</scope>
    <source>
        <strain evidence="9 15">4028STDY6275292</strain>
    </source>
</reference>
<evidence type="ECO:0000313" key="12">
    <source>
        <dbReference type="Proteomes" id="UP000187708"/>
    </source>
</evidence>
<gene>
    <name evidence="4" type="ORF">BZ172_04700</name>
    <name evidence="6" type="ORF">ERS008175_04094</name>
    <name evidence="5" type="ORF">ERS428554_04597</name>
    <name evidence="8" type="ORF">SAMEA1569760_04318</name>
    <name evidence="7" type="ORF">SAMEA2054241_04225</name>
    <name evidence="9" type="ORF">SAMEA3710766_04498</name>
</gene>